<proteinExistence type="predicted"/>
<dbReference type="RefSeq" id="WP_189988055.1">
    <property type="nucleotide sequence ID" value="NZ_BMZS01000002.1"/>
</dbReference>
<evidence type="ECO:0000313" key="1">
    <source>
        <dbReference type="EMBL" id="GHD44712.1"/>
    </source>
</evidence>
<evidence type="ECO:0000313" key="2">
    <source>
        <dbReference type="Proteomes" id="UP000630353"/>
    </source>
</evidence>
<name>A0A918XQY1_9PROT</name>
<organism evidence="1 2">
    <name type="scientific">Thalassobaculum fulvum</name>
    <dbReference type="NCBI Taxonomy" id="1633335"/>
    <lineage>
        <taxon>Bacteria</taxon>
        <taxon>Pseudomonadati</taxon>
        <taxon>Pseudomonadota</taxon>
        <taxon>Alphaproteobacteria</taxon>
        <taxon>Rhodospirillales</taxon>
        <taxon>Thalassobaculaceae</taxon>
        <taxon>Thalassobaculum</taxon>
    </lineage>
</organism>
<dbReference type="InterPro" id="IPR011009">
    <property type="entry name" value="Kinase-like_dom_sf"/>
</dbReference>
<reference evidence="1" key="2">
    <citation type="submission" date="2020-09" db="EMBL/GenBank/DDBJ databases">
        <authorList>
            <person name="Sun Q."/>
            <person name="Kim S."/>
        </authorList>
    </citation>
    <scope>NUCLEOTIDE SEQUENCE</scope>
    <source>
        <strain evidence="1">KCTC 42651</strain>
    </source>
</reference>
<dbReference type="SUPFAM" id="SSF56112">
    <property type="entry name" value="Protein kinase-like (PK-like)"/>
    <property type="match status" value="1"/>
</dbReference>
<dbReference type="AlphaFoldDB" id="A0A918XQY1"/>
<sequence length="339" mass="38897">MTVADTMSLADKVAFLSQQSAYPGETGPVETKETHMSWVFLTDRHAYKMKKPMRQERLDFGTLERRRFFCEEEVRLNRRLAPDVYLATLPLTVADDGAPAVGGDGAVVEWLVKMRRLPAAGTLEAMALAGRLRGDHVEAVAERMARFYAGCVPERIADRDYRRRFRRALADTQCELRRPEFAMPLHVVDRAVDRLARFVDVEGARLNARVWEERIVEGHGDLRPEHIYLEPTLLVTDCLEFDRSLRLVDPADELGYLAMECEHIGATHVHDWLFDAYAEITGDRPTDDLLGFYKGCRALHRAKLSIWHLNEPDCRRPDHWRDRARGYLEQAAIAAERLL</sequence>
<evidence type="ECO:0008006" key="3">
    <source>
        <dbReference type="Google" id="ProtNLM"/>
    </source>
</evidence>
<dbReference type="PANTHER" id="PTHR43883:SF1">
    <property type="entry name" value="GLUCONOKINASE"/>
    <property type="match status" value="1"/>
</dbReference>
<reference evidence="1" key="1">
    <citation type="journal article" date="2014" name="Int. J. Syst. Evol. Microbiol.">
        <title>Complete genome sequence of Corynebacterium casei LMG S-19264T (=DSM 44701T), isolated from a smear-ripened cheese.</title>
        <authorList>
            <consortium name="US DOE Joint Genome Institute (JGI-PGF)"/>
            <person name="Walter F."/>
            <person name="Albersmeier A."/>
            <person name="Kalinowski J."/>
            <person name="Ruckert C."/>
        </authorList>
    </citation>
    <scope>NUCLEOTIDE SEQUENCE</scope>
    <source>
        <strain evidence="1">KCTC 42651</strain>
    </source>
</reference>
<dbReference type="InterPro" id="IPR052732">
    <property type="entry name" value="Cell-binding_unc_protein"/>
</dbReference>
<protein>
    <recommendedName>
        <fullName evidence="3">Aminoglycoside phosphotransferase family enzyme</fullName>
    </recommendedName>
</protein>
<comment type="caution">
    <text evidence="1">The sequence shown here is derived from an EMBL/GenBank/DDBJ whole genome shotgun (WGS) entry which is preliminary data.</text>
</comment>
<dbReference type="EMBL" id="BMZS01000002">
    <property type="protein sequence ID" value="GHD44712.1"/>
    <property type="molecule type" value="Genomic_DNA"/>
</dbReference>
<dbReference type="Proteomes" id="UP000630353">
    <property type="component" value="Unassembled WGS sequence"/>
</dbReference>
<accession>A0A918XQY1</accession>
<keyword evidence="2" id="KW-1185">Reference proteome</keyword>
<gene>
    <name evidence="1" type="ORF">GCM10017083_12450</name>
</gene>
<dbReference type="PANTHER" id="PTHR43883">
    <property type="entry name" value="SLR0207 PROTEIN"/>
    <property type="match status" value="1"/>
</dbReference>